<keyword evidence="2" id="KW-1185">Reference proteome</keyword>
<proteinExistence type="predicted"/>
<evidence type="ECO:0000313" key="2">
    <source>
        <dbReference type="Proteomes" id="UP000046392"/>
    </source>
</evidence>
<keyword evidence="1" id="KW-0732">Signal</keyword>
<dbReference type="Proteomes" id="UP000046392">
    <property type="component" value="Unplaced"/>
</dbReference>
<protein>
    <submittedName>
        <fullName evidence="3">CC domain-containing protein</fullName>
    </submittedName>
</protein>
<dbReference type="InterPro" id="IPR006150">
    <property type="entry name" value="Cys_repeat_1"/>
</dbReference>
<feature type="signal peptide" evidence="1">
    <location>
        <begin position="1"/>
        <end position="21"/>
    </location>
</feature>
<name>A0A0N5BLC0_STREA</name>
<dbReference type="AlphaFoldDB" id="A0A0N5BLC0"/>
<dbReference type="SMART" id="SM00289">
    <property type="entry name" value="WR1"/>
    <property type="match status" value="2"/>
</dbReference>
<feature type="chain" id="PRO_5005894766" evidence="1">
    <location>
        <begin position="22"/>
        <end position="410"/>
    </location>
</feature>
<dbReference type="STRING" id="174720.A0A0N5BLC0"/>
<dbReference type="WBParaSite" id="SPAL_0000671900.1">
    <property type="protein sequence ID" value="SPAL_0000671900.1"/>
    <property type="gene ID" value="SPAL_0000671900"/>
</dbReference>
<evidence type="ECO:0000313" key="3">
    <source>
        <dbReference type="WBParaSite" id="SPAL_0000671900.1"/>
    </source>
</evidence>
<evidence type="ECO:0000256" key="1">
    <source>
        <dbReference type="SAM" id="SignalP"/>
    </source>
</evidence>
<sequence>MNYNLMLKKLFVLFLLLITYSSIFLSAAEDYRYHCPVGHAKKDQNDDYVQCLPGDYSTHTCGDNHYCFFSGFNYICCPEGKNSRKKTIPLENFECPENSFTQLNENSQLINCKRNTDCNGLNSQCHNGYCCSGTQKIKPTNYRVTSKKKEKKVIEIDLNTLDCPHPFLTVLNDESLPTICDKLKPCSNPSEECLPVGKVSICCENLGSAGDADEDDESEETNPNIIKIYESSNEEKNEMPKDRENKINVLKIIVSTTKKVETTTLPIIENKPLIVKTEKLNEDEEKTVTIIETTTSVPKKIKLVSNTVTVPLKSIINYENFKENNKKEMVSLPIVRSKIHSSGPTKTTYDAIKLEPHYMGGYQKVGQEDTNNNKRAIVQKFLMDQIKKGWPYEDQFYWPEGYGDEKLLSR</sequence>
<reference evidence="3" key="1">
    <citation type="submission" date="2017-02" db="UniProtKB">
        <authorList>
            <consortium name="WormBaseParasite"/>
        </authorList>
    </citation>
    <scope>IDENTIFICATION</scope>
</reference>
<organism evidence="2 3">
    <name type="scientific">Strongyloides papillosus</name>
    <name type="common">Intestinal threadworm</name>
    <dbReference type="NCBI Taxonomy" id="174720"/>
    <lineage>
        <taxon>Eukaryota</taxon>
        <taxon>Metazoa</taxon>
        <taxon>Ecdysozoa</taxon>
        <taxon>Nematoda</taxon>
        <taxon>Chromadorea</taxon>
        <taxon>Rhabditida</taxon>
        <taxon>Tylenchina</taxon>
        <taxon>Panagrolaimomorpha</taxon>
        <taxon>Strongyloidoidea</taxon>
        <taxon>Strongyloididae</taxon>
        <taxon>Strongyloides</taxon>
    </lineage>
</organism>
<accession>A0A0N5BLC0</accession>